<dbReference type="GO" id="GO:0006508">
    <property type="term" value="P:proteolysis"/>
    <property type="evidence" value="ECO:0007669"/>
    <property type="project" value="UniProtKB-KW"/>
</dbReference>
<dbReference type="EC" id="3.4.16.2" evidence="14"/>
<gene>
    <name evidence="19" type="ORF">CUNI_LOCUS5477</name>
</gene>
<reference evidence="19" key="1">
    <citation type="submission" date="2021-04" db="EMBL/GenBank/DDBJ databases">
        <authorList>
            <consortium name="Molecular Ecology Group"/>
        </authorList>
    </citation>
    <scope>NUCLEOTIDE SEQUENCE</scope>
</reference>
<evidence type="ECO:0000256" key="3">
    <source>
        <dbReference type="ARBA" id="ARBA00011738"/>
    </source>
</evidence>
<dbReference type="InterPro" id="IPR029058">
    <property type="entry name" value="AB_hydrolase_fold"/>
</dbReference>
<evidence type="ECO:0000256" key="16">
    <source>
        <dbReference type="ARBA" id="ARBA00076475"/>
    </source>
</evidence>
<evidence type="ECO:0000256" key="15">
    <source>
        <dbReference type="ARBA" id="ARBA00073691"/>
    </source>
</evidence>
<comment type="catalytic activity">
    <reaction evidence="12">
        <text>Cleavage of a -Pro-|-Xaa bond to release a C-terminal amino acid.</text>
        <dbReference type="EC" id="3.4.16.2"/>
    </reaction>
</comment>
<dbReference type="AlphaFoldDB" id="A0A8S3YS95"/>
<dbReference type="FunFam" id="1.20.120.980:FF:000002">
    <property type="entry name" value="lysosomal Pro-X carboxypeptidase"/>
    <property type="match status" value="1"/>
</dbReference>
<dbReference type="GO" id="GO:0004185">
    <property type="term" value="F:serine-type carboxypeptidase activity"/>
    <property type="evidence" value="ECO:0007669"/>
    <property type="project" value="UniProtKB-EC"/>
</dbReference>
<evidence type="ECO:0000256" key="2">
    <source>
        <dbReference type="ARBA" id="ARBA00011079"/>
    </source>
</evidence>
<accession>A0A8S3YS95</accession>
<dbReference type="GO" id="GO:0003085">
    <property type="term" value="P:negative regulation of systemic arterial blood pressure"/>
    <property type="evidence" value="ECO:0007669"/>
    <property type="project" value="TreeGrafter"/>
</dbReference>
<keyword evidence="20" id="KW-1185">Reference proteome</keyword>
<keyword evidence="4" id="KW-0121">Carboxypeptidase</keyword>
<dbReference type="Proteomes" id="UP000678393">
    <property type="component" value="Unassembled WGS sequence"/>
</dbReference>
<keyword evidence="6 18" id="KW-0732">Signal</keyword>
<evidence type="ECO:0000256" key="17">
    <source>
        <dbReference type="ARBA" id="ARBA00076608"/>
    </source>
</evidence>
<evidence type="ECO:0000256" key="10">
    <source>
        <dbReference type="ARBA" id="ARBA00023180"/>
    </source>
</evidence>
<evidence type="ECO:0000256" key="1">
    <source>
        <dbReference type="ARBA" id="ARBA00004371"/>
    </source>
</evidence>
<dbReference type="EMBL" id="CAJHNH020000791">
    <property type="protein sequence ID" value="CAG5119919.1"/>
    <property type="molecule type" value="Genomic_DNA"/>
</dbReference>
<feature type="chain" id="PRO_5035812373" description="Lysosomal Pro-X carboxypeptidase" evidence="18">
    <location>
        <begin position="17"/>
        <end position="487"/>
    </location>
</feature>
<comment type="similarity">
    <text evidence="2">Belongs to the peptidase S28 family.</text>
</comment>
<comment type="caution">
    <text evidence="19">The sequence shown here is derived from an EMBL/GenBank/DDBJ whole genome shotgun (WGS) entry which is preliminary data.</text>
</comment>
<evidence type="ECO:0000313" key="19">
    <source>
        <dbReference type="EMBL" id="CAG5119919.1"/>
    </source>
</evidence>
<dbReference type="GO" id="GO:0008239">
    <property type="term" value="F:dipeptidyl-peptidase activity"/>
    <property type="evidence" value="ECO:0007669"/>
    <property type="project" value="TreeGrafter"/>
</dbReference>
<evidence type="ECO:0000256" key="5">
    <source>
        <dbReference type="ARBA" id="ARBA00022670"/>
    </source>
</evidence>
<evidence type="ECO:0000256" key="18">
    <source>
        <dbReference type="SAM" id="SignalP"/>
    </source>
</evidence>
<dbReference type="GO" id="GO:0043535">
    <property type="term" value="P:regulation of blood vessel endothelial cell migration"/>
    <property type="evidence" value="ECO:0007669"/>
    <property type="project" value="TreeGrafter"/>
</dbReference>
<evidence type="ECO:0000313" key="20">
    <source>
        <dbReference type="Proteomes" id="UP000678393"/>
    </source>
</evidence>
<evidence type="ECO:0000256" key="8">
    <source>
        <dbReference type="ARBA" id="ARBA00023145"/>
    </source>
</evidence>
<evidence type="ECO:0000256" key="11">
    <source>
        <dbReference type="ARBA" id="ARBA00023228"/>
    </source>
</evidence>
<sequence length="487" mass="54819">MIFFLISAFLMCGVESWRPNRPISLLPPLRQGKLVQAPLGNGFSYTTYFFNQRIDHFGFANGGTFKQRYLVSDQFWNHNGGPIFFYTGNEGDIEWFTNNTGFMWDIAPDFRALLVFAEHRYYGQSLPFGSATYQNVSNLNYLTSEQALADFAELVQFIKVNTPGAANSPVIAFGGSYGGMLAAWFRIRYPNIIYGALAASAPIWQFTGLTPCNAFYETTSNTWLQTSKICVANVQQSYQTLEIIASQAGGLNFISSTFKLCTPLVSTTDIEPFKAFLADMYVNFAMVDYPYAANFMAELPAWPIQVACSYLAEPLKGEALLTALSQVTNLYFNYTGETKCVNWTDDGSTGSLGYQGWDYQSCTEMVMPMCSNSSGMFYDVTWDFQKVSDDCYSRYKVRPRENWITLEYWGKLLNGVSRIIFSNGLLDPWSSGGVLQSISDSVIAIQIPQGAHHLDLRTHNDNDTRAVRGAREQETNILRNWLKFNPV</sequence>
<keyword evidence="8" id="KW-0865">Zymogen</keyword>
<organism evidence="19 20">
    <name type="scientific">Candidula unifasciata</name>
    <dbReference type="NCBI Taxonomy" id="100452"/>
    <lineage>
        <taxon>Eukaryota</taxon>
        <taxon>Metazoa</taxon>
        <taxon>Spiralia</taxon>
        <taxon>Lophotrochozoa</taxon>
        <taxon>Mollusca</taxon>
        <taxon>Gastropoda</taxon>
        <taxon>Heterobranchia</taxon>
        <taxon>Euthyneura</taxon>
        <taxon>Panpulmonata</taxon>
        <taxon>Eupulmonata</taxon>
        <taxon>Stylommatophora</taxon>
        <taxon>Helicina</taxon>
        <taxon>Helicoidea</taxon>
        <taxon>Geomitridae</taxon>
        <taxon>Candidula</taxon>
    </lineage>
</organism>
<dbReference type="Pfam" id="PF05577">
    <property type="entry name" value="Peptidase_S28"/>
    <property type="match status" value="1"/>
</dbReference>
<evidence type="ECO:0000256" key="13">
    <source>
        <dbReference type="ARBA" id="ARBA00059701"/>
    </source>
</evidence>
<dbReference type="Gene3D" id="3.40.50.1820">
    <property type="entry name" value="alpha/beta hydrolase"/>
    <property type="match status" value="1"/>
</dbReference>
<keyword evidence="5" id="KW-0645">Protease</keyword>
<feature type="signal peptide" evidence="18">
    <location>
        <begin position="1"/>
        <end position="16"/>
    </location>
</feature>
<dbReference type="InterPro" id="IPR008758">
    <property type="entry name" value="Peptidase_S28"/>
</dbReference>
<keyword evidence="11" id="KW-0458">Lysosome</keyword>
<evidence type="ECO:0000256" key="14">
    <source>
        <dbReference type="ARBA" id="ARBA00066456"/>
    </source>
</evidence>
<dbReference type="OrthoDB" id="2130629at2759"/>
<dbReference type="GO" id="GO:0005764">
    <property type="term" value="C:lysosome"/>
    <property type="evidence" value="ECO:0007669"/>
    <property type="project" value="UniProtKB-SubCell"/>
</dbReference>
<name>A0A8S3YS95_9EUPU</name>
<comment type="subcellular location">
    <subcellularLocation>
        <location evidence="1">Lysosome</location>
    </subcellularLocation>
</comment>
<keyword evidence="7" id="KW-0378">Hydrolase</keyword>
<evidence type="ECO:0000256" key="9">
    <source>
        <dbReference type="ARBA" id="ARBA00023157"/>
    </source>
</evidence>
<evidence type="ECO:0000256" key="6">
    <source>
        <dbReference type="ARBA" id="ARBA00022729"/>
    </source>
</evidence>
<dbReference type="Gene3D" id="1.20.120.980">
    <property type="entry name" value="Serine carboxypeptidase S28, SKS domain"/>
    <property type="match status" value="1"/>
</dbReference>
<dbReference type="InterPro" id="IPR042269">
    <property type="entry name" value="Ser_carbopepase_S28_SKS"/>
</dbReference>
<protein>
    <recommendedName>
        <fullName evidence="15">Lysosomal Pro-X carboxypeptidase</fullName>
        <ecNumber evidence="14">3.4.16.2</ecNumber>
    </recommendedName>
    <alternativeName>
        <fullName evidence="17">Proline carboxypeptidase</fullName>
    </alternativeName>
    <alternativeName>
        <fullName evidence="16">Prolylcarboxypeptidase</fullName>
    </alternativeName>
</protein>
<dbReference type="PANTHER" id="PTHR11010:SF38">
    <property type="entry name" value="LYSOSOMAL PRO-X CARBOXYPEPTIDASE"/>
    <property type="match status" value="1"/>
</dbReference>
<keyword evidence="9" id="KW-1015">Disulfide bond</keyword>
<dbReference type="PANTHER" id="PTHR11010">
    <property type="entry name" value="PROTEASE S28 PRO-X CARBOXYPEPTIDASE-RELATED"/>
    <property type="match status" value="1"/>
</dbReference>
<evidence type="ECO:0000256" key="12">
    <source>
        <dbReference type="ARBA" id="ARBA00052013"/>
    </source>
</evidence>
<proteinExistence type="inferred from homology"/>
<dbReference type="SUPFAM" id="SSF53474">
    <property type="entry name" value="alpha/beta-Hydrolases"/>
    <property type="match status" value="1"/>
</dbReference>
<comment type="function">
    <text evidence="13">Cleaves C-terminal amino acids linked to proline in peptides such as angiotensin II, III and des-Arg9-bradykinin. This cleavage occurs at acidic pH, but enzymatic activity is retained with some substrates at neutral pH.</text>
</comment>
<keyword evidence="10" id="KW-0325">Glycoprotein</keyword>
<evidence type="ECO:0000256" key="4">
    <source>
        <dbReference type="ARBA" id="ARBA00022645"/>
    </source>
</evidence>
<evidence type="ECO:0000256" key="7">
    <source>
        <dbReference type="ARBA" id="ARBA00022801"/>
    </source>
</evidence>
<comment type="subunit">
    <text evidence="3">Homodimer.</text>
</comment>